<comment type="caution">
    <text evidence="2">The sequence shown here is derived from an EMBL/GenBank/DDBJ whole genome shotgun (WGS) entry which is preliminary data.</text>
</comment>
<dbReference type="Proteomes" id="UP000299102">
    <property type="component" value="Unassembled WGS sequence"/>
</dbReference>
<organism evidence="2 3">
    <name type="scientific">Eumeta variegata</name>
    <name type="common">Bagworm moth</name>
    <name type="synonym">Eumeta japonica</name>
    <dbReference type="NCBI Taxonomy" id="151549"/>
    <lineage>
        <taxon>Eukaryota</taxon>
        <taxon>Metazoa</taxon>
        <taxon>Ecdysozoa</taxon>
        <taxon>Arthropoda</taxon>
        <taxon>Hexapoda</taxon>
        <taxon>Insecta</taxon>
        <taxon>Pterygota</taxon>
        <taxon>Neoptera</taxon>
        <taxon>Endopterygota</taxon>
        <taxon>Lepidoptera</taxon>
        <taxon>Glossata</taxon>
        <taxon>Ditrysia</taxon>
        <taxon>Tineoidea</taxon>
        <taxon>Psychidae</taxon>
        <taxon>Oiketicinae</taxon>
        <taxon>Eumeta</taxon>
    </lineage>
</organism>
<evidence type="ECO:0000313" key="2">
    <source>
        <dbReference type="EMBL" id="GBP74809.1"/>
    </source>
</evidence>
<protein>
    <submittedName>
        <fullName evidence="2">Uncharacterized protein</fullName>
    </submittedName>
</protein>
<feature type="region of interest" description="Disordered" evidence="1">
    <location>
        <begin position="1"/>
        <end position="24"/>
    </location>
</feature>
<feature type="region of interest" description="Disordered" evidence="1">
    <location>
        <begin position="124"/>
        <end position="148"/>
    </location>
</feature>
<keyword evidence="3" id="KW-1185">Reference proteome</keyword>
<reference evidence="2 3" key="1">
    <citation type="journal article" date="2019" name="Commun. Biol.">
        <title>The bagworm genome reveals a unique fibroin gene that provides high tensile strength.</title>
        <authorList>
            <person name="Kono N."/>
            <person name="Nakamura H."/>
            <person name="Ohtoshi R."/>
            <person name="Tomita M."/>
            <person name="Numata K."/>
            <person name="Arakawa K."/>
        </authorList>
    </citation>
    <scope>NUCLEOTIDE SEQUENCE [LARGE SCALE GENOMIC DNA]</scope>
</reference>
<dbReference type="AlphaFoldDB" id="A0A4C1YJL2"/>
<dbReference type="EMBL" id="BGZK01001223">
    <property type="protein sequence ID" value="GBP74809.1"/>
    <property type="molecule type" value="Genomic_DNA"/>
</dbReference>
<feature type="compositionally biased region" description="Basic and acidic residues" evidence="1">
    <location>
        <begin position="127"/>
        <end position="140"/>
    </location>
</feature>
<sequence length="148" mass="17106">MPELKTIQRKRRSFPTQREKNDKVKKPISVCRRRGEEIASRRYQLIYDYSAKAEFTNGFRITCLRNGGSGLPFFMKKKKKIQKTVYISHLEYLSEKEKTLVCNNPSSRLPNKIGKLKLQLTGYTSDRTGEKQSSGDHDPKVVAYTGSR</sequence>
<name>A0A4C1YJL2_EUMVA</name>
<gene>
    <name evidence="2" type="ORF">EVAR_43114_1</name>
</gene>
<evidence type="ECO:0000256" key="1">
    <source>
        <dbReference type="SAM" id="MobiDB-lite"/>
    </source>
</evidence>
<evidence type="ECO:0000313" key="3">
    <source>
        <dbReference type="Proteomes" id="UP000299102"/>
    </source>
</evidence>
<proteinExistence type="predicted"/>
<accession>A0A4C1YJL2</accession>